<keyword evidence="3" id="KW-1185">Reference proteome</keyword>
<dbReference type="Pfam" id="PF00627">
    <property type="entry name" value="UBA"/>
    <property type="match status" value="1"/>
</dbReference>
<dbReference type="PROSITE" id="PS50030">
    <property type="entry name" value="UBA"/>
    <property type="match status" value="2"/>
</dbReference>
<dbReference type="Gene3D" id="1.10.8.10">
    <property type="entry name" value="DNA helicase RuvA subunit, C-terminal domain"/>
    <property type="match status" value="2"/>
</dbReference>
<dbReference type="SMART" id="SM00165">
    <property type="entry name" value="UBA"/>
    <property type="match status" value="2"/>
</dbReference>
<dbReference type="InterPro" id="IPR009060">
    <property type="entry name" value="UBA-like_sf"/>
</dbReference>
<feature type="domain" description="UBA" evidence="1">
    <location>
        <begin position="352"/>
        <end position="398"/>
    </location>
</feature>
<sequence length="504" mass="57319">MQVRARLHALCIKLWLPPYYEGTNGADEIEIENLADQFSGILGIPKSDCTLALIELQESAIRKSKAREEFATTGVATFNVRRVNNRRTQSTQSIVEVKCPLTSFGVVLQKNISKILDIDEPDRIKCISAGNILDPCQSLTDQGIKNNQQLMLIISEAGKKEQMQEFVIHARIQKIKQDLETIADSNSHLFEMEDQDGNAVLLPPAENRAILIAMGICEKARVAIKRERYDEALILLLEADEKFIYICNSKFLEFVDNYALLNLDIVWCYLCHQNVTQLPDAQRRLEICENNFRRSYGENLQRLVYLKGETFCEKALIMRLHLLQGVVLFHQNKRSEAYEKFLIVENELRALKVNEKNWVSPSSVCTLIEMGYQSKLVVQALLDSKNDLNIALDLLQNYADELCRKLSSDYTLDARLMQQLLQLGFGESHVRMALQMSLNNLETAIDILFKYHTDSEDLNSFVKRMTAIANEENIPSTSNGLTSLAEKIAKKATKEIESCASKKD</sequence>
<feature type="domain" description="UBA" evidence="1">
    <location>
        <begin position="411"/>
        <end position="451"/>
    </location>
</feature>
<dbReference type="InterPro" id="IPR015940">
    <property type="entry name" value="UBA"/>
</dbReference>
<dbReference type="PhylomeDB" id="A0A1B0G0Q0"/>
<proteinExistence type="predicted"/>
<dbReference type="Proteomes" id="UP000092444">
    <property type="component" value="Unassembled WGS sequence"/>
</dbReference>
<dbReference type="VEuPathDB" id="VectorBase:GMOY006826"/>
<dbReference type="EMBL" id="CCAG010023106">
    <property type="status" value="NOT_ANNOTATED_CDS"/>
    <property type="molecule type" value="Genomic_DNA"/>
</dbReference>
<evidence type="ECO:0000259" key="1">
    <source>
        <dbReference type="PROSITE" id="PS50030"/>
    </source>
</evidence>
<dbReference type="PANTHER" id="PTHR12948">
    <property type="entry name" value="NEDD8 ULTIMATE BUSTER-1 BS4 PROTEIN"/>
    <property type="match status" value="1"/>
</dbReference>
<dbReference type="InterPro" id="IPR039749">
    <property type="entry name" value="NUB1"/>
</dbReference>
<dbReference type="AlphaFoldDB" id="A0A1B0G0Q0"/>
<protein>
    <recommendedName>
        <fullName evidence="1">UBA domain-containing protein</fullName>
    </recommendedName>
</protein>
<dbReference type="EnsemblMetazoa" id="GMOY006826-RA">
    <property type="protein sequence ID" value="GMOY006826-PA"/>
    <property type="gene ID" value="GMOY006826"/>
</dbReference>
<dbReference type="InterPro" id="IPR029071">
    <property type="entry name" value="Ubiquitin-like_domsf"/>
</dbReference>
<name>A0A1B0G0Q0_GLOMM</name>
<organism evidence="2 3">
    <name type="scientific">Glossina morsitans morsitans</name>
    <name type="common">Savannah tsetse fly</name>
    <dbReference type="NCBI Taxonomy" id="37546"/>
    <lineage>
        <taxon>Eukaryota</taxon>
        <taxon>Metazoa</taxon>
        <taxon>Ecdysozoa</taxon>
        <taxon>Arthropoda</taxon>
        <taxon>Hexapoda</taxon>
        <taxon>Insecta</taxon>
        <taxon>Pterygota</taxon>
        <taxon>Neoptera</taxon>
        <taxon>Endopterygota</taxon>
        <taxon>Diptera</taxon>
        <taxon>Brachycera</taxon>
        <taxon>Muscomorpha</taxon>
        <taxon>Hippoboscoidea</taxon>
        <taxon>Glossinidae</taxon>
        <taxon>Glossina</taxon>
    </lineage>
</organism>
<evidence type="ECO:0000313" key="2">
    <source>
        <dbReference type="EnsemblMetazoa" id="GMOY006826-PA"/>
    </source>
</evidence>
<dbReference type="GO" id="GO:2000058">
    <property type="term" value="P:regulation of ubiquitin-dependent protein catabolic process"/>
    <property type="evidence" value="ECO:0007669"/>
    <property type="project" value="TreeGrafter"/>
</dbReference>
<dbReference type="SUPFAM" id="SSF54236">
    <property type="entry name" value="Ubiquitin-like"/>
    <property type="match status" value="1"/>
</dbReference>
<reference evidence="2" key="1">
    <citation type="submission" date="2020-05" db="UniProtKB">
        <authorList>
            <consortium name="EnsemblMetazoa"/>
        </authorList>
    </citation>
    <scope>IDENTIFICATION</scope>
    <source>
        <strain evidence="2">Yale</strain>
    </source>
</reference>
<dbReference type="SUPFAM" id="SSF46934">
    <property type="entry name" value="UBA-like"/>
    <property type="match status" value="2"/>
</dbReference>
<evidence type="ECO:0000313" key="3">
    <source>
        <dbReference type="Proteomes" id="UP000092444"/>
    </source>
</evidence>
<dbReference type="STRING" id="37546.A0A1B0G0Q0"/>
<dbReference type="Gene3D" id="3.10.20.90">
    <property type="entry name" value="Phosphatidylinositol 3-kinase Catalytic Subunit, Chain A, domain 1"/>
    <property type="match status" value="1"/>
</dbReference>
<accession>A0A1B0G0Q0</accession>
<dbReference type="PANTHER" id="PTHR12948:SF3">
    <property type="entry name" value="NEDD8 ULTIMATE BUSTER 1"/>
    <property type="match status" value="1"/>
</dbReference>